<dbReference type="InterPro" id="IPR009003">
    <property type="entry name" value="Peptidase_S1_PA"/>
</dbReference>
<reference evidence="1 2" key="1">
    <citation type="journal article" date="2016" name="Nat. Commun.">
        <title>Thousands of microbial genomes shed light on interconnected biogeochemical processes in an aquifer system.</title>
        <authorList>
            <person name="Anantharaman K."/>
            <person name="Brown C.T."/>
            <person name="Hug L.A."/>
            <person name="Sharon I."/>
            <person name="Castelle C.J."/>
            <person name="Probst A.J."/>
            <person name="Thomas B.C."/>
            <person name="Singh A."/>
            <person name="Wilkins M.J."/>
            <person name="Karaoz U."/>
            <person name="Brodie E.L."/>
            <person name="Williams K.H."/>
            <person name="Hubbard S.S."/>
            <person name="Banfield J.F."/>
        </authorList>
    </citation>
    <scope>NUCLEOTIDE SEQUENCE [LARGE SCALE GENOMIC DNA]</scope>
</reference>
<name>A0A1F6BNF9_9BACT</name>
<dbReference type="EMBL" id="MFKJ01000021">
    <property type="protein sequence ID" value="OGG38460.1"/>
    <property type="molecule type" value="Genomic_DNA"/>
</dbReference>
<dbReference type="SUPFAM" id="SSF50494">
    <property type="entry name" value="Trypsin-like serine proteases"/>
    <property type="match status" value="1"/>
</dbReference>
<comment type="caution">
    <text evidence="1">The sequence shown here is derived from an EMBL/GenBank/DDBJ whole genome shotgun (WGS) entry which is preliminary data.</text>
</comment>
<evidence type="ECO:0000313" key="1">
    <source>
        <dbReference type="EMBL" id="OGG38460.1"/>
    </source>
</evidence>
<dbReference type="Proteomes" id="UP000178825">
    <property type="component" value="Unassembled WGS sequence"/>
</dbReference>
<accession>A0A1F6BNF9</accession>
<organism evidence="1 2">
    <name type="scientific">Candidatus Jorgensenbacteria bacterium RIFCSPHIGHO2_02_FULL_45_20</name>
    <dbReference type="NCBI Taxonomy" id="1798470"/>
    <lineage>
        <taxon>Bacteria</taxon>
        <taxon>Candidatus Joergenseniibacteriota</taxon>
    </lineage>
</organism>
<sequence length="210" mass="23708">MDNKIWIIIRPHYSPLGNLEKVGICGADFFINSTTFVTSHHVLNESSFFPNANYFNANIFLIDSEGKKIEITKTHTIKYAPEIDVTYIQTDDKHDYISAEENYSENDDVKNIGYPTRFTKEIFGDFKIKKQFSADGSILKIKKDYSMNANDVKISNKEVLILNYSSEEGFSGGPLLKGEKVVGIMSHLYPHNRNAIAVSIKEVKNTLVAG</sequence>
<evidence type="ECO:0008006" key="3">
    <source>
        <dbReference type="Google" id="ProtNLM"/>
    </source>
</evidence>
<dbReference type="Gene3D" id="2.40.10.10">
    <property type="entry name" value="Trypsin-like serine proteases"/>
    <property type="match status" value="2"/>
</dbReference>
<dbReference type="Pfam" id="PF13365">
    <property type="entry name" value="Trypsin_2"/>
    <property type="match status" value="1"/>
</dbReference>
<dbReference type="AlphaFoldDB" id="A0A1F6BNF9"/>
<dbReference type="InterPro" id="IPR043504">
    <property type="entry name" value="Peptidase_S1_PA_chymotrypsin"/>
</dbReference>
<protein>
    <recommendedName>
        <fullName evidence="3">Serine protease</fullName>
    </recommendedName>
</protein>
<evidence type="ECO:0000313" key="2">
    <source>
        <dbReference type="Proteomes" id="UP000178825"/>
    </source>
</evidence>
<proteinExistence type="predicted"/>
<gene>
    <name evidence="1" type="ORF">A3D55_01165</name>
</gene>